<protein>
    <submittedName>
        <fullName evidence="2">Uncharacterized protein</fullName>
    </submittedName>
</protein>
<dbReference type="AlphaFoldDB" id="A0AAQ3U2B9"/>
<dbReference type="EMBL" id="CP144750">
    <property type="protein sequence ID" value="WVZ81755.1"/>
    <property type="molecule type" value="Genomic_DNA"/>
</dbReference>
<evidence type="ECO:0000313" key="3">
    <source>
        <dbReference type="Proteomes" id="UP001341281"/>
    </source>
</evidence>
<evidence type="ECO:0000256" key="1">
    <source>
        <dbReference type="SAM" id="MobiDB-lite"/>
    </source>
</evidence>
<reference evidence="2 3" key="1">
    <citation type="submission" date="2024-02" db="EMBL/GenBank/DDBJ databases">
        <title>High-quality chromosome-scale genome assembly of Pensacola bahiagrass (Paspalum notatum Flugge var. saurae).</title>
        <authorList>
            <person name="Vega J.M."/>
            <person name="Podio M."/>
            <person name="Orjuela J."/>
            <person name="Siena L.A."/>
            <person name="Pessino S.C."/>
            <person name="Combes M.C."/>
            <person name="Mariac C."/>
            <person name="Albertini E."/>
            <person name="Pupilli F."/>
            <person name="Ortiz J.P.A."/>
            <person name="Leblanc O."/>
        </authorList>
    </citation>
    <scope>NUCLEOTIDE SEQUENCE [LARGE SCALE GENOMIC DNA]</scope>
    <source>
        <strain evidence="2">R1</strain>
        <tissue evidence="2">Leaf</tissue>
    </source>
</reference>
<accession>A0AAQ3U2B9</accession>
<feature type="non-terminal residue" evidence="2">
    <location>
        <position position="1"/>
    </location>
</feature>
<feature type="region of interest" description="Disordered" evidence="1">
    <location>
        <begin position="1"/>
        <end position="21"/>
    </location>
</feature>
<name>A0AAQ3U2B9_PASNO</name>
<dbReference type="Proteomes" id="UP001341281">
    <property type="component" value="Chromosome 06"/>
</dbReference>
<gene>
    <name evidence="2" type="ORF">U9M48_029097</name>
</gene>
<evidence type="ECO:0000313" key="2">
    <source>
        <dbReference type="EMBL" id="WVZ81755.1"/>
    </source>
</evidence>
<sequence length="195" mass="22331">MPPRWWSAKKRAERAEGTGGDEGNQTRNFYCCYHIQSATQKIPMEPLIKHFTTWETGGCSESSSSQSPHPKLQEQKESKARAAYQISMLERQAPASKCVFYLHIAMRVSFKHKLLLNGFGQKVKQCPGLWLKFAFPSSCLINNVMCQDFIQFCNEFLYLKKEMSDALWYKDNTIVVTKICTLADDISNVVCDILK</sequence>
<keyword evidence="3" id="KW-1185">Reference proteome</keyword>
<organism evidence="2 3">
    <name type="scientific">Paspalum notatum var. saurae</name>
    <dbReference type="NCBI Taxonomy" id="547442"/>
    <lineage>
        <taxon>Eukaryota</taxon>
        <taxon>Viridiplantae</taxon>
        <taxon>Streptophyta</taxon>
        <taxon>Embryophyta</taxon>
        <taxon>Tracheophyta</taxon>
        <taxon>Spermatophyta</taxon>
        <taxon>Magnoliopsida</taxon>
        <taxon>Liliopsida</taxon>
        <taxon>Poales</taxon>
        <taxon>Poaceae</taxon>
        <taxon>PACMAD clade</taxon>
        <taxon>Panicoideae</taxon>
        <taxon>Andropogonodae</taxon>
        <taxon>Paspaleae</taxon>
        <taxon>Paspalinae</taxon>
        <taxon>Paspalum</taxon>
    </lineage>
</organism>
<proteinExistence type="predicted"/>